<dbReference type="InterPro" id="IPR058649">
    <property type="entry name" value="CzcB_C"/>
</dbReference>
<dbReference type="Proteomes" id="UP000885738">
    <property type="component" value="Unassembled WGS sequence"/>
</dbReference>
<keyword evidence="5" id="KW-1133">Transmembrane helix</keyword>
<dbReference type="Pfam" id="PF25954">
    <property type="entry name" value="Beta-barrel_RND_2"/>
    <property type="match status" value="1"/>
</dbReference>
<organism evidence="9">
    <name type="scientific">Desulfofervidus auxilii</name>
    <dbReference type="NCBI Taxonomy" id="1621989"/>
    <lineage>
        <taxon>Bacteria</taxon>
        <taxon>Pseudomonadati</taxon>
        <taxon>Thermodesulfobacteriota</taxon>
        <taxon>Candidatus Desulfofervidia</taxon>
        <taxon>Candidatus Desulfofervidales</taxon>
        <taxon>Candidatus Desulfofervidaceae</taxon>
        <taxon>Candidatus Desulfofervidus</taxon>
    </lineage>
</organism>
<dbReference type="InterPro" id="IPR058792">
    <property type="entry name" value="Beta-barrel_RND_2"/>
</dbReference>
<dbReference type="GO" id="GO:0030313">
    <property type="term" value="C:cell envelope"/>
    <property type="evidence" value="ECO:0007669"/>
    <property type="project" value="UniProtKB-SubCell"/>
</dbReference>
<gene>
    <name evidence="9" type="ORF">ENI35_01425</name>
</gene>
<dbReference type="PANTHER" id="PTHR32347:SF14">
    <property type="entry name" value="EFFLUX SYSTEM COMPONENT YKNX-RELATED"/>
    <property type="match status" value="1"/>
</dbReference>
<feature type="domain" description="Multidrug resistance protein MdtA-like barrel-sandwich hybrid" evidence="6">
    <location>
        <begin position="59"/>
        <end position="248"/>
    </location>
</feature>
<dbReference type="AlphaFoldDB" id="A0A7C1VKN8"/>
<name>A0A7C1VKN8_DESA2</name>
<dbReference type="Pfam" id="PF25917">
    <property type="entry name" value="BSH_RND"/>
    <property type="match status" value="1"/>
</dbReference>
<comment type="similarity">
    <text evidence="2">Belongs to the membrane fusion protein (MFP) (TC 8.A.1) family.</text>
</comment>
<dbReference type="InterPro" id="IPR058625">
    <property type="entry name" value="MdtA-like_BSH"/>
</dbReference>
<evidence type="ECO:0000256" key="5">
    <source>
        <dbReference type="SAM" id="Phobius"/>
    </source>
</evidence>
<dbReference type="InterPro" id="IPR050465">
    <property type="entry name" value="UPF0194_transport"/>
</dbReference>
<evidence type="ECO:0000259" key="8">
    <source>
        <dbReference type="Pfam" id="PF25975"/>
    </source>
</evidence>
<dbReference type="NCBIfam" id="TIGR01730">
    <property type="entry name" value="RND_mfp"/>
    <property type="match status" value="1"/>
</dbReference>
<evidence type="ECO:0000259" key="7">
    <source>
        <dbReference type="Pfam" id="PF25954"/>
    </source>
</evidence>
<dbReference type="Gene3D" id="2.40.30.170">
    <property type="match status" value="1"/>
</dbReference>
<dbReference type="Pfam" id="PF25975">
    <property type="entry name" value="CzcB_C"/>
    <property type="match status" value="1"/>
</dbReference>
<evidence type="ECO:0000259" key="6">
    <source>
        <dbReference type="Pfam" id="PF25917"/>
    </source>
</evidence>
<dbReference type="Gene3D" id="6.20.50.140">
    <property type="match status" value="1"/>
</dbReference>
<feature type="domain" description="CusB-like beta-barrel" evidence="7">
    <location>
        <begin position="258"/>
        <end position="332"/>
    </location>
</feature>
<keyword evidence="3 4" id="KW-0175">Coiled coil</keyword>
<dbReference type="SUPFAM" id="SSF111369">
    <property type="entry name" value="HlyD-like secretion proteins"/>
    <property type="match status" value="2"/>
</dbReference>
<feature type="transmembrane region" description="Helical" evidence="5">
    <location>
        <begin position="6"/>
        <end position="22"/>
    </location>
</feature>
<evidence type="ECO:0000256" key="2">
    <source>
        <dbReference type="ARBA" id="ARBA00009477"/>
    </source>
</evidence>
<comment type="subcellular location">
    <subcellularLocation>
        <location evidence="1">Cell envelope</location>
    </subcellularLocation>
</comment>
<dbReference type="PANTHER" id="PTHR32347">
    <property type="entry name" value="EFFLUX SYSTEM COMPONENT YKNX-RELATED"/>
    <property type="match status" value="1"/>
</dbReference>
<proteinExistence type="inferred from homology"/>
<accession>A0A7C1VKN8</accession>
<keyword evidence="5" id="KW-0812">Transmembrane</keyword>
<dbReference type="EMBL" id="DRIH01000047">
    <property type="protein sequence ID" value="HEC67468.1"/>
    <property type="molecule type" value="Genomic_DNA"/>
</dbReference>
<sequence length="400" mass="44953">MKKIFMGILIVILSSVIIYILFPKSSKPKILKTAKVSRGPITAFVEETGIVKPQVGALIKVGTRATGLLTYLPYQVGDFVKKGELLALIDDREILANLNSAKATLKSLQAELQLIDATYPLQIKEQEAKVQAAKARYDYAVLNLSREEILLKQEFTTQDSVDQARKERDVKWADYQVALETLNRLKEEYKQKRHSLLAKINAQKEKIKSLEVELSYTKIYAPISGYVSQVTTQQGETVVAGLSAPNLISLIDPTKLEVWLYVDETDIGTVSPGKEVLYYVDAYPDKWFHGKILTIYPEPEVKENIVYYLAIVKVSPEDARLIRPEMTVHARIITKKKQNALLIPNAALKFEKGIPVVYKVKDNKLIPTKVKIGLRGENEIEILSGLKEGEKVALKFVLSP</sequence>
<dbReference type="InterPro" id="IPR006143">
    <property type="entry name" value="RND_pump_MFP"/>
</dbReference>
<evidence type="ECO:0000313" key="9">
    <source>
        <dbReference type="EMBL" id="HEC67468.1"/>
    </source>
</evidence>
<dbReference type="GO" id="GO:0022857">
    <property type="term" value="F:transmembrane transporter activity"/>
    <property type="evidence" value="ECO:0007669"/>
    <property type="project" value="InterPro"/>
</dbReference>
<feature type="coiled-coil region" evidence="4">
    <location>
        <begin position="175"/>
        <end position="213"/>
    </location>
</feature>
<dbReference type="GO" id="GO:0016020">
    <property type="term" value="C:membrane"/>
    <property type="evidence" value="ECO:0007669"/>
    <property type="project" value="InterPro"/>
</dbReference>
<keyword evidence="5" id="KW-0472">Membrane</keyword>
<reference evidence="9" key="1">
    <citation type="journal article" date="2020" name="mSystems">
        <title>Genome- and Community-Level Interaction Insights into Carbon Utilization and Element Cycling Functions of Hydrothermarchaeota in Hydrothermal Sediment.</title>
        <authorList>
            <person name="Zhou Z."/>
            <person name="Liu Y."/>
            <person name="Xu W."/>
            <person name="Pan J."/>
            <person name="Luo Z.H."/>
            <person name="Li M."/>
        </authorList>
    </citation>
    <scope>NUCLEOTIDE SEQUENCE [LARGE SCALE GENOMIC DNA]</scope>
    <source>
        <strain evidence="9">HyVt-389</strain>
    </source>
</reference>
<comment type="caution">
    <text evidence="9">The sequence shown here is derived from an EMBL/GenBank/DDBJ whole genome shotgun (WGS) entry which is preliminary data.</text>
</comment>
<protein>
    <submittedName>
        <fullName evidence="9">Efflux RND transporter periplasmic adaptor subunit</fullName>
    </submittedName>
</protein>
<evidence type="ECO:0000256" key="1">
    <source>
        <dbReference type="ARBA" id="ARBA00004196"/>
    </source>
</evidence>
<evidence type="ECO:0000256" key="3">
    <source>
        <dbReference type="ARBA" id="ARBA00023054"/>
    </source>
</evidence>
<dbReference type="Gene3D" id="2.40.50.100">
    <property type="match status" value="2"/>
</dbReference>
<evidence type="ECO:0000256" key="4">
    <source>
        <dbReference type="SAM" id="Coils"/>
    </source>
</evidence>
<feature type="domain" description="CzcB-like C-terminal circularly permuted SH3-like" evidence="8">
    <location>
        <begin position="343"/>
        <end position="394"/>
    </location>
</feature>